<proteinExistence type="predicted"/>
<organism evidence="2 3">
    <name type="scientific">Prorocentrum cordatum</name>
    <dbReference type="NCBI Taxonomy" id="2364126"/>
    <lineage>
        <taxon>Eukaryota</taxon>
        <taxon>Sar</taxon>
        <taxon>Alveolata</taxon>
        <taxon>Dinophyceae</taxon>
        <taxon>Prorocentrales</taxon>
        <taxon>Prorocentraceae</taxon>
        <taxon>Prorocentrum</taxon>
    </lineage>
</organism>
<dbReference type="EMBL" id="CAUYUJ010003337">
    <property type="protein sequence ID" value="CAK0804908.1"/>
    <property type="molecule type" value="Genomic_DNA"/>
</dbReference>
<name>A0ABN9QJ87_9DINO</name>
<feature type="compositionally biased region" description="Basic and acidic residues" evidence="1">
    <location>
        <begin position="37"/>
        <end position="52"/>
    </location>
</feature>
<evidence type="ECO:0000313" key="2">
    <source>
        <dbReference type="EMBL" id="CAK0804908.1"/>
    </source>
</evidence>
<evidence type="ECO:0000256" key="1">
    <source>
        <dbReference type="SAM" id="MobiDB-lite"/>
    </source>
</evidence>
<feature type="non-terminal residue" evidence="2">
    <location>
        <position position="1"/>
    </location>
</feature>
<feature type="compositionally biased region" description="Low complexity" evidence="1">
    <location>
        <begin position="153"/>
        <end position="175"/>
    </location>
</feature>
<feature type="compositionally biased region" description="Basic residues" evidence="1">
    <location>
        <begin position="176"/>
        <end position="185"/>
    </location>
</feature>
<feature type="region of interest" description="Disordered" evidence="1">
    <location>
        <begin position="26"/>
        <end position="77"/>
    </location>
</feature>
<dbReference type="Proteomes" id="UP001189429">
    <property type="component" value="Unassembled WGS sequence"/>
</dbReference>
<feature type="compositionally biased region" description="Basic residues" evidence="1">
    <location>
        <begin position="124"/>
        <end position="141"/>
    </location>
</feature>
<comment type="caution">
    <text evidence="2">The sequence shown here is derived from an EMBL/GenBank/DDBJ whole genome shotgun (WGS) entry which is preliminary data.</text>
</comment>
<keyword evidence="3" id="KW-1185">Reference proteome</keyword>
<feature type="region of interest" description="Disordered" evidence="1">
    <location>
        <begin position="101"/>
        <end position="215"/>
    </location>
</feature>
<sequence length="215" mass="23255">AQEQAAGDELTDSRVRVRGALEEALGDGSLEQLLRSRQRERDDAEAAAKAEENITAEDLAPEGGGGGGEAAEADDAVEEVRGLARSLLLGGLSEGTLEAALRDVAGEAQQPASSEAPLQESGRRRGPPPRRRRWRPCRCRARWPPCWGPWPRPTARSGPSRPPSARWRSCSSAARRPARSSRGRCRSPATTPPAWSRSVELHRSILEEQDPMLSG</sequence>
<protein>
    <submittedName>
        <fullName evidence="2">Uncharacterized protein</fullName>
    </submittedName>
</protein>
<reference evidence="2" key="1">
    <citation type="submission" date="2023-10" db="EMBL/GenBank/DDBJ databases">
        <authorList>
            <person name="Chen Y."/>
            <person name="Shah S."/>
            <person name="Dougan E. K."/>
            <person name="Thang M."/>
            <person name="Chan C."/>
        </authorList>
    </citation>
    <scope>NUCLEOTIDE SEQUENCE [LARGE SCALE GENOMIC DNA]</scope>
</reference>
<evidence type="ECO:0000313" key="3">
    <source>
        <dbReference type="Proteomes" id="UP001189429"/>
    </source>
</evidence>
<accession>A0ABN9QJ87</accession>
<gene>
    <name evidence="2" type="ORF">PCOR1329_LOCUS11580</name>
</gene>